<dbReference type="Proteomes" id="UP001054945">
    <property type="component" value="Unassembled WGS sequence"/>
</dbReference>
<feature type="region of interest" description="Disordered" evidence="1">
    <location>
        <begin position="15"/>
        <end position="36"/>
    </location>
</feature>
<organism evidence="2 3">
    <name type="scientific">Caerostris extrusa</name>
    <name type="common">Bark spider</name>
    <name type="synonym">Caerostris bankana</name>
    <dbReference type="NCBI Taxonomy" id="172846"/>
    <lineage>
        <taxon>Eukaryota</taxon>
        <taxon>Metazoa</taxon>
        <taxon>Ecdysozoa</taxon>
        <taxon>Arthropoda</taxon>
        <taxon>Chelicerata</taxon>
        <taxon>Arachnida</taxon>
        <taxon>Araneae</taxon>
        <taxon>Araneomorphae</taxon>
        <taxon>Entelegynae</taxon>
        <taxon>Araneoidea</taxon>
        <taxon>Araneidae</taxon>
        <taxon>Caerostris</taxon>
    </lineage>
</organism>
<reference evidence="2 3" key="1">
    <citation type="submission" date="2021-06" db="EMBL/GenBank/DDBJ databases">
        <title>Caerostris extrusa draft genome.</title>
        <authorList>
            <person name="Kono N."/>
            <person name="Arakawa K."/>
        </authorList>
    </citation>
    <scope>NUCLEOTIDE SEQUENCE [LARGE SCALE GENOMIC DNA]</scope>
</reference>
<accession>A0AAV4WPD1</accession>
<protein>
    <submittedName>
        <fullName evidence="2">Uncharacterized protein</fullName>
    </submittedName>
</protein>
<gene>
    <name evidence="2" type="ORF">CEXT_539201</name>
</gene>
<sequence length="155" mass="17721">MHAIFHLPLPVQQWHSEEEEHNYGTENRNTQSPPLRNDFTHRRFMFGTISTLFFASSFSPVTQEGSNKVRAMAFQEKEQITRTTGQKTGIGEGSPLGNTERVSLTVDSCLEHFEFVFRFVVFPVQPGNGHDKDREKGHKKERKRSKNIMGKIGGD</sequence>
<feature type="compositionally biased region" description="Polar residues" evidence="1">
    <location>
        <begin position="24"/>
        <end position="34"/>
    </location>
</feature>
<dbReference type="EMBL" id="BPLR01016432">
    <property type="protein sequence ID" value="GIY83810.1"/>
    <property type="molecule type" value="Genomic_DNA"/>
</dbReference>
<evidence type="ECO:0000313" key="2">
    <source>
        <dbReference type="EMBL" id="GIY83810.1"/>
    </source>
</evidence>
<evidence type="ECO:0000313" key="3">
    <source>
        <dbReference type="Proteomes" id="UP001054945"/>
    </source>
</evidence>
<proteinExistence type="predicted"/>
<feature type="compositionally biased region" description="Basic and acidic residues" evidence="1">
    <location>
        <begin position="129"/>
        <end position="138"/>
    </location>
</feature>
<feature type="region of interest" description="Disordered" evidence="1">
    <location>
        <begin position="127"/>
        <end position="155"/>
    </location>
</feature>
<comment type="caution">
    <text evidence="2">The sequence shown here is derived from an EMBL/GenBank/DDBJ whole genome shotgun (WGS) entry which is preliminary data.</text>
</comment>
<keyword evidence="3" id="KW-1185">Reference proteome</keyword>
<name>A0AAV4WPD1_CAEEX</name>
<dbReference type="AlphaFoldDB" id="A0AAV4WPD1"/>
<evidence type="ECO:0000256" key="1">
    <source>
        <dbReference type="SAM" id="MobiDB-lite"/>
    </source>
</evidence>